<organism evidence="5 6">
    <name type="scientific">Clostridium kluyveri (strain ATCC 8527 / DSM 555 / NBRC 12016 / NCIMB 10680 / K1)</name>
    <dbReference type="NCBI Taxonomy" id="431943"/>
    <lineage>
        <taxon>Bacteria</taxon>
        <taxon>Bacillati</taxon>
        <taxon>Bacillota</taxon>
        <taxon>Clostridia</taxon>
        <taxon>Eubacteriales</taxon>
        <taxon>Clostridiaceae</taxon>
        <taxon>Clostridium</taxon>
    </lineage>
</organism>
<keyword evidence="6" id="KW-1185">Reference proteome</keyword>
<proteinExistence type="predicted"/>
<reference evidence="5 6" key="1">
    <citation type="journal article" date="2008" name="Proc. Natl. Acad. Sci. U.S.A.">
        <title>The genome of Clostridium kluyveri, a strict anaerobe with unique metabolic features.</title>
        <authorList>
            <person name="Seedorf H."/>
            <person name="Fricke W.F."/>
            <person name="Veith B."/>
            <person name="Brueggemann H."/>
            <person name="Liesegang H."/>
            <person name="Strittmatter A."/>
            <person name="Miethke M."/>
            <person name="Buckel W."/>
            <person name="Hinderberger J."/>
            <person name="Li F."/>
            <person name="Hagemeier C."/>
            <person name="Thauer R.K."/>
            <person name="Gottschalk G."/>
        </authorList>
    </citation>
    <scope>NUCLEOTIDE SEQUENCE [LARGE SCALE GENOMIC DNA]</scope>
    <source>
        <strain evidence="6">ATCC 8527 / DSM 555 / NCIMB 10680</strain>
    </source>
</reference>
<keyword evidence="3" id="KW-0804">Transcription</keyword>
<evidence type="ECO:0000313" key="5">
    <source>
        <dbReference type="EMBL" id="EDK34318.1"/>
    </source>
</evidence>
<protein>
    <submittedName>
        <fullName evidence="5">Predicted transcriptional regulator</fullName>
    </submittedName>
</protein>
<dbReference type="SMART" id="SM00347">
    <property type="entry name" value="HTH_MARR"/>
    <property type="match status" value="1"/>
</dbReference>
<feature type="domain" description="HTH marR-type" evidence="4">
    <location>
        <begin position="1"/>
        <end position="144"/>
    </location>
</feature>
<keyword evidence="2" id="KW-0238">DNA-binding</keyword>
<gene>
    <name evidence="5" type="ordered locus">CKL_2306</name>
</gene>
<dbReference type="GO" id="GO:0003700">
    <property type="term" value="F:DNA-binding transcription factor activity"/>
    <property type="evidence" value="ECO:0007669"/>
    <property type="project" value="InterPro"/>
</dbReference>
<dbReference type="PROSITE" id="PS50995">
    <property type="entry name" value="HTH_MARR_2"/>
    <property type="match status" value="1"/>
</dbReference>
<dbReference type="EMBL" id="CP000673">
    <property type="protein sequence ID" value="EDK34318.1"/>
    <property type="molecule type" value="Genomic_DNA"/>
</dbReference>
<dbReference type="KEGG" id="ckl:CKL_2306"/>
<name>A5MZM2_CLOK5</name>
<dbReference type="STRING" id="431943.CKL_2306"/>
<dbReference type="PRINTS" id="PR00598">
    <property type="entry name" value="HTHMARR"/>
</dbReference>
<dbReference type="InterPro" id="IPR036388">
    <property type="entry name" value="WH-like_DNA-bd_sf"/>
</dbReference>
<dbReference type="InterPro" id="IPR000835">
    <property type="entry name" value="HTH_MarR-typ"/>
</dbReference>
<dbReference type="PANTHER" id="PTHR42756">
    <property type="entry name" value="TRANSCRIPTIONAL REGULATOR, MARR"/>
    <property type="match status" value="1"/>
</dbReference>
<evidence type="ECO:0000313" key="6">
    <source>
        <dbReference type="Proteomes" id="UP000002411"/>
    </source>
</evidence>
<evidence type="ECO:0000256" key="3">
    <source>
        <dbReference type="ARBA" id="ARBA00023163"/>
    </source>
</evidence>
<evidence type="ECO:0000259" key="4">
    <source>
        <dbReference type="PROSITE" id="PS50995"/>
    </source>
</evidence>
<dbReference type="GO" id="GO:0003677">
    <property type="term" value="F:DNA binding"/>
    <property type="evidence" value="ECO:0007669"/>
    <property type="project" value="UniProtKB-KW"/>
</dbReference>
<dbReference type="HOGENOM" id="CLU_083287_27_4_9"/>
<dbReference type="InterPro" id="IPR036390">
    <property type="entry name" value="WH_DNA-bd_sf"/>
</dbReference>
<keyword evidence="1" id="KW-0805">Transcription regulation</keyword>
<dbReference type="Gene3D" id="1.10.10.10">
    <property type="entry name" value="Winged helix-like DNA-binding domain superfamily/Winged helix DNA-binding domain"/>
    <property type="match status" value="1"/>
</dbReference>
<dbReference type="AlphaFoldDB" id="A5MZM2"/>
<accession>A5MZM2</accession>
<dbReference type="SUPFAM" id="SSF46785">
    <property type="entry name" value="Winged helix' DNA-binding domain"/>
    <property type="match status" value="1"/>
</dbReference>
<sequence>MDKKYEKQIRELSSIWHSMIMVSDYKNAESRFSRIQGLSTTEIGVLRIIFEKEDVIIRDIVEVLNIPKSTLTSMINRLEKRNLIKRTISSRDKRSYRLVLTEDGILAQKEHVELEEKVYNKIMGCLDTWEEREELLKLMRKIVRNFTGENSIK</sequence>
<dbReference type="eggNOG" id="COG1846">
    <property type="taxonomic scope" value="Bacteria"/>
</dbReference>
<dbReference type="PANTHER" id="PTHR42756:SF1">
    <property type="entry name" value="TRANSCRIPTIONAL REPRESSOR OF EMRAB OPERON"/>
    <property type="match status" value="1"/>
</dbReference>
<dbReference type="Pfam" id="PF01047">
    <property type="entry name" value="MarR"/>
    <property type="match status" value="1"/>
</dbReference>
<dbReference type="Proteomes" id="UP000002411">
    <property type="component" value="Chromosome"/>
</dbReference>
<evidence type="ECO:0000256" key="1">
    <source>
        <dbReference type="ARBA" id="ARBA00023015"/>
    </source>
</evidence>
<evidence type="ECO:0000256" key="2">
    <source>
        <dbReference type="ARBA" id="ARBA00023125"/>
    </source>
</evidence>
<dbReference type="RefSeq" id="WP_012102648.1">
    <property type="nucleotide sequence ID" value="NC_009706.1"/>
</dbReference>